<comment type="subunit">
    <text evidence="2 8">Tetramer of two alpha and two beta chains.</text>
</comment>
<dbReference type="CDD" id="cd04724">
    <property type="entry name" value="Tryptophan_synthase_alpha"/>
    <property type="match status" value="1"/>
</dbReference>
<sequence length="282" mass="28782">MTDATSTSTSTSTSASPVGAAHPSPVAGAIRRANTERAGALVGYLPVGFPSLDESIDAAVALVENGVDVLELGLPYSDPVMDGPVIQRATVAALQSGFRLTDAFTAVERIRARVDAPVLLMTYWNPVLQYGVDRFADDLVSAGGAGLITPDLTVDSGADWLATSDRTGLDRVFLAAPTSTDARLRLAIEHSRGFVYTVSTMGITGARSDLDAAARTLVGRLRAQGADSLAVGIGVSTADQIAEILGYADGAIVGSALVKALADGGVDAVGRLAAQLAVGTGR</sequence>
<feature type="compositionally biased region" description="Low complexity" evidence="10">
    <location>
        <begin position="1"/>
        <end position="16"/>
    </location>
</feature>
<evidence type="ECO:0000256" key="3">
    <source>
        <dbReference type="ARBA" id="ARBA00022605"/>
    </source>
</evidence>
<feature type="active site" description="Proton acceptor" evidence="8">
    <location>
        <position position="71"/>
    </location>
</feature>
<keyword evidence="6 8" id="KW-0456">Lyase</keyword>
<comment type="caution">
    <text evidence="11">The sequence shown here is derived from an EMBL/GenBank/DDBJ whole genome shotgun (WGS) entry which is preliminary data.</text>
</comment>
<feature type="active site" description="Proton acceptor" evidence="8">
    <location>
        <position position="82"/>
    </location>
</feature>
<dbReference type="HAMAP" id="MF_00131">
    <property type="entry name" value="Trp_synth_alpha"/>
    <property type="match status" value="1"/>
</dbReference>
<comment type="similarity">
    <text evidence="8 9">Belongs to the TrpA family.</text>
</comment>
<evidence type="ECO:0000256" key="4">
    <source>
        <dbReference type="ARBA" id="ARBA00022822"/>
    </source>
</evidence>
<evidence type="ECO:0000313" key="12">
    <source>
        <dbReference type="Proteomes" id="UP001165586"/>
    </source>
</evidence>
<evidence type="ECO:0000313" key="11">
    <source>
        <dbReference type="EMBL" id="MCS5733283.1"/>
    </source>
</evidence>
<evidence type="ECO:0000256" key="5">
    <source>
        <dbReference type="ARBA" id="ARBA00023141"/>
    </source>
</evidence>
<organism evidence="11 12">
    <name type="scientific">Herbiconiux daphne</name>
    <dbReference type="NCBI Taxonomy" id="2970914"/>
    <lineage>
        <taxon>Bacteria</taxon>
        <taxon>Bacillati</taxon>
        <taxon>Actinomycetota</taxon>
        <taxon>Actinomycetes</taxon>
        <taxon>Micrococcales</taxon>
        <taxon>Microbacteriaceae</taxon>
        <taxon>Herbiconiux</taxon>
    </lineage>
</organism>
<evidence type="ECO:0000256" key="6">
    <source>
        <dbReference type="ARBA" id="ARBA00023239"/>
    </source>
</evidence>
<dbReference type="Proteomes" id="UP001165586">
    <property type="component" value="Unassembled WGS sequence"/>
</dbReference>
<dbReference type="EC" id="4.2.1.20" evidence="8"/>
<dbReference type="GO" id="GO:0004834">
    <property type="term" value="F:tryptophan synthase activity"/>
    <property type="evidence" value="ECO:0007669"/>
    <property type="project" value="UniProtKB-EC"/>
</dbReference>
<dbReference type="InterPro" id="IPR018204">
    <property type="entry name" value="Trp_synthase_alpha_AS"/>
</dbReference>
<feature type="region of interest" description="Disordered" evidence="10">
    <location>
        <begin position="1"/>
        <end position="25"/>
    </location>
</feature>
<keyword evidence="5 8" id="KW-0057">Aromatic amino acid biosynthesis</keyword>
<gene>
    <name evidence="8 11" type="primary">trpA</name>
    <name evidence="11" type="ORF">N1032_05975</name>
</gene>
<dbReference type="InterPro" id="IPR002028">
    <property type="entry name" value="Trp_synthase_suA"/>
</dbReference>
<accession>A0ABT2GZ91</accession>
<keyword evidence="3 8" id="KW-0028">Amino-acid biosynthesis</keyword>
<dbReference type="RefSeq" id="WP_259538098.1">
    <property type="nucleotide sequence ID" value="NZ_JANLCJ010000002.1"/>
</dbReference>
<evidence type="ECO:0000256" key="8">
    <source>
        <dbReference type="HAMAP-Rule" id="MF_00131"/>
    </source>
</evidence>
<evidence type="ECO:0000256" key="9">
    <source>
        <dbReference type="RuleBase" id="RU003662"/>
    </source>
</evidence>
<dbReference type="PANTHER" id="PTHR43406:SF1">
    <property type="entry name" value="TRYPTOPHAN SYNTHASE ALPHA CHAIN, CHLOROPLASTIC"/>
    <property type="match status" value="1"/>
</dbReference>
<comment type="pathway">
    <text evidence="1 8">Amino-acid biosynthesis; L-tryptophan biosynthesis; L-tryptophan from chorismate: step 5/5.</text>
</comment>
<keyword evidence="12" id="KW-1185">Reference proteome</keyword>
<protein>
    <recommendedName>
        <fullName evidence="8">Tryptophan synthase alpha chain</fullName>
        <ecNumber evidence="8">4.2.1.20</ecNumber>
    </recommendedName>
</protein>
<dbReference type="Pfam" id="PF00290">
    <property type="entry name" value="Trp_syntA"/>
    <property type="match status" value="1"/>
</dbReference>
<dbReference type="InterPro" id="IPR013785">
    <property type="entry name" value="Aldolase_TIM"/>
</dbReference>
<dbReference type="PROSITE" id="PS00167">
    <property type="entry name" value="TRP_SYNTHASE_ALPHA"/>
    <property type="match status" value="1"/>
</dbReference>
<comment type="catalytic activity">
    <reaction evidence="7 8">
        <text>(1S,2R)-1-C-(indol-3-yl)glycerol 3-phosphate + L-serine = D-glyceraldehyde 3-phosphate + L-tryptophan + H2O</text>
        <dbReference type="Rhea" id="RHEA:10532"/>
        <dbReference type="ChEBI" id="CHEBI:15377"/>
        <dbReference type="ChEBI" id="CHEBI:33384"/>
        <dbReference type="ChEBI" id="CHEBI:57912"/>
        <dbReference type="ChEBI" id="CHEBI:58866"/>
        <dbReference type="ChEBI" id="CHEBI:59776"/>
        <dbReference type="EC" id="4.2.1.20"/>
    </reaction>
</comment>
<reference evidence="11" key="1">
    <citation type="submission" date="2022-08" db="EMBL/GenBank/DDBJ databases">
        <authorList>
            <person name="Deng Y."/>
            <person name="Han X.-F."/>
            <person name="Zhang Y.-Q."/>
        </authorList>
    </citation>
    <scope>NUCLEOTIDE SEQUENCE</scope>
    <source>
        <strain evidence="11">CPCC 203386</strain>
    </source>
</reference>
<proteinExistence type="inferred from homology"/>
<keyword evidence="4 8" id="KW-0822">Tryptophan biosynthesis</keyword>
<dbReference type="PANTHER" id="PTHR43406">
    <property type="entry name" value="TRYPTOPHAN SYNTHASE, ALPHA CHAIN"/>
    <property type="match status" value="1"/>
</dbReference>
<dbReference type="NCBIfam" id="TIGR00262">
    <property type="entry name" value="trpA"/>
    <property type="match status" value="1"/>
</dbReference>
<dbReference type="InterPro" id="IPR011060">
    <property type="entry name" value="RibuloseP-bd_barrel"/>
</dbReference>
<name>A0ABT2GZ91_9MICO</name>
<dbReference type="SUPFAM" id="SSF51366">
    <property type="entry name" value="Ribulose-phoshate binding barrel"/>
    <property type="match status" value="1"/>
</dbReference>
<dbReference type="Gene3D" id="3.20.20.70">
    <property type="entry name" value="Aldolase class I"/>
    <property type="match status" value="1"/>
</dbReference>
<evidence type="ECO:0000256" key="2">
    <source>
        <dbReference type="ARBA" id="ARBA00011270"/>
    </source>
</evidence>
<dbReference type="EMBL" id="JANLCJ010000002">
    <property type="protein sequence ID" value="MCS5733283.1"/>
    <property type="molecule type" value="Genomic_DNA"/>
</dbReference>
<evidence type="ECO:0000256" key="7">
    <source>
        <dbReference type="ARBA" id="ARBA00049047"/>
    </source>
</evidence>
<evidence type="ECO:0000256" key="1">
    <source>
        <dbReference type="ARBA" id="ARBA00004733"/>
    </source>
</evidence>
<evidence type="ECO:0000256" key="10">
    <source>
        <dbReference type="SAM" id="MobiDB-lite"/>
    </source>
</evidence>
<comment type="function">
    <text evidence="8">The alpha subunit is responsible for the aldol cleavage of indoleglycerol phosphate to indole and glyceraldehyde 3-phosphate.</text>
</comment>